<dbReference type="AlphaFoldDB" id="A0A7J6NI16"/>
<dbReference type="PANTHER" id="PTHR12907:SF26">
    <property type="entry name" value="HIF PROLYL HYDROXYLASE, ISOFORM C"/>
    <property type="match status" value="1"/>
</dbReference>
<dbReference type="GO" id="GO:0031418">
    <property type="term" value="F:L-ascorbic acid binding"/>
    <property type="evidence" value="ECO:0007669"/>
    <property type="project" value="UniProtKB-KW"/>
</dbReference>
<dbReference type="InterPro" id="IPR044862">
    <property type="entry name" value="Pro_4_hyd_alph_FE2OG_OXY"/>
</dbReference>
<dbReference type="PANTHER" id="PTHR12907">
    <property type="entry name" value="EGL NINE HOMOLOG-RELATED"/>
    <property type="match status" value="1"/>
</dbReference>
<dbReference type="PROSITE" id="PS01360">
    <property type="entry name" value="ZF_MYND_1"/>
    <property type="match status" value="1"/>
</dbReference>
<dbReference type="GO" id="GO:0031543">
    <property type="term" value="F:peptidyl-proline dioxygenase activity"/>
    <property type="evidence" value="ECO:0007669"/>
    <property type="project" value="TreeGrafter"/>
</dbReference>
<protein>
    <submittedName>
        <fullName evidence="13">EGL nine 3</fullName>
    </submittedName>
</protein>
<dbReference type="GO" id="GO:0071456">
    <property type="term" value="P:cellular response to hypoxia"/>
    <property type="evidence" value="ECO:0007669"/>
    <property type="project" value="TreeGrafter"/>
</dbReference>
<dbReference type="InterPro" id="IPR002893">
    <property type="entry name" value="Znf_MYND"/>
</dbReference>
<keyword evidence="2" id="KW-0479">Metal-binding</keyword>
<keyword evidence="8" id="KW-0408">Iron</keyword>
<evidence type="ECO:0000256" key="9">
    <source>
        <dbReference type="PROSITE-ProRule" id="PRU00134"/>
    </source>
</evidence>
<dbReference type="PROSITE" id="PS51471">
    <property type="entry name" value="FE2OG_OXY"/>
    <property type="match status" value="1"/>
</dbReference>
<feature type="coiled-coil region" evidence="10">
    <location>
        <begin position="99"/>
        <end position="126"/>
    </location>
</feature>
<dbReference type="Gene3D" id="6.10.140.2220">
    <property type="match status" value="1"/>
</dbReference>
<dbReference type="PROSITE" id="PS50865">
    <property type="entry name" value="ZF_MYND_2"/>
    <property type="match status" value="1"/>
</dbReference>
<dbReference type="GO" id="GO:0008198">
    <property type="term" value="F:ferrous iron binding"/>
    <property type="evidence" value="ECO:0007669"/>
    <property type="project" value="TreeGrafter"/>
</dbReference>
<dbReference type="Pfam" id="PF01753">
    <property type="entry name" value="zf-MYND"/>
    <property type="match status" value="1"/>
</dbReference>
<keyword evidence="3 9" id="KW-0863">Zinc-finger</keyword>
<evidence type="ECO:0000259" key="11">
    <source>
        <dbReference type="PROSITE" id="PS50865"/>
    </source>
</evidence>
<organism evidence="13 14">
    <name type="scientific">Perkinsus olseni</name>
    <name type="common">Perkinsus atlanticus</name>
    <dbReference type="NCBI Taxonomy" id="32597"/>
    <lineage>
        <taxon>Eukaryota</taxon>
        <taxon>Sar</taxon>
        <taxon>Alveolata</taxon>
        <taxon>Perkinsozoa</taxon>
        <taxon>Perkinsea</taxon>
        <taxon>Perkinsida</taxon>
        <taxon>Perkinsidae</taxon>
        <taxon>Perkinsus</taxon>
    </lineage>
</organism>
<keyword evidence="4" id="KW-0862">Zinc</keyword>
<keyword evidence="5" id="KW-0847">Vitamin C</keyword>
<evidence type="ECO:0000256" key="1">
    <source>
        <dbReference type="ARBA" id="ARBA00001961"/>
    </source>
</evidence>
<feature type="domain" description="MYND-type" evidence="11">
    <location>
        <begin position="8"/>
        <end position="50"/>
    </location>
</feature>
<dbReference type="Pfam" id="PF13640">
    <property type="entry name" value="2OG-FeII_Oxy_3"/>
    <property type="match status" value="1"/>
</dbReference>
<accession>A0A7J6NI16</accession>
<keyword evidence="6" id="KW-0223">Dioxygenase</keyword>
<name>A0A7J6NI16_PEROL</name>
<evidence type="ECO:0000313" key="13">
    <source>
        <dbReference type="EMBL" id="KAF4683465.1"/>
    </source>
</evidence>
<dbReference type="OrthoDB" id="76265at2759"/>
<evidence type="ECO:0000256" key="4">
    <source>
        <dbReference type="ARBA" id="ARBA00022833"/>
    </source>
</evidence>
<evidence type="ECO:0000256" key="5">
    <source>
        <dbReference type="ARBA" id="ARBA00022896"/>
    </source>
</evidence>
<dbReference type="Gene3D" id="2.60.120.620">
    <property type="entry name" value="q2cbj1_9rhob like domain"/>
    <property type="match status" value="1"/>
</dbReference>
<keyword evidence="10" id="KW-0175">Coiled coil</keyword>
<dbReference type="InterPro" id="IPR051559">
    <property type="entry name" value="HIF_prolyl_hydroxylases"/>
</dbReference>
<gene>
    <name evidence="13" type="primary">EGLN3</name>
    <name evidence="13" type="ORF">FOZ60_009055</name>
</gene>
<keyword evidence="7" id="KW-0560">Oxidoreductase</keyword>
<sequence length="421" mass="46542">MTTVFLPCAYCGATSRQRPHPYTCSRCLDVKYCSKDHQLRHWKEAHRVECRGAGGKKPTLAEQVANLRLAMLAHAEKTRSISAEIAKAGAERDRDRGCREKVAEEKRNAEREVAAAQSELKAKSRDVAGWWWRWSLRVFLLAGYEASSEWGDPPTLTAGQAASLAEGLADRGWAFIDDFIDMTAVEKMRTCWLDRYSTGTGDFERGRMGGGRSGQNIKYIEEGSRGDFVRWLSPQDDDCPVGYKWLRAGMDLLVQGLARNCRCAALEGVDTVVAQSSMVAIYPAARGGNGVGSRYIRHIDNPIGDGRILTVMVYLNPEGWSLDSHGGALRVFHAMEDGSEVATDICPSGGRLLVFLSDRLPHEVLPVTGDHHRVAITTWYMDFAARARATCEEPSLAETEKLRNEMARMGGHSVDDDVTAA</sequence>
<dbReference type="Proteomes" id="UP000541610">
    <property type="component" value="Unassembled WGS sequence"/>
</dbReference>
<evidence type="ECO:0000256" key="6">
    <source>
        <dbReference type="ARBA" id="ARBA00022964"/>
    </source>
</evidence>
<dbReference type="InterPro" id="IPR005123">
    <property type="entry name" value="Oxoglu/Fe-dep_dioxygenase_dom"/>
</dbReference>
<feature type="domain" description="Fe2OG dioxygenase" evidence="12">
    <location>
        <begin position="273"/>
        <end position="382"/>
    </location>
</feature>
<dbReference type="InterPro" id="IPR006620">
    <property type="entry name" value="Pro_4_hyd_alph"/>
</dbReference>
<dbReference type="GO" id="GO:0008270">
    <property type="term" value="F:zinc ion binding"/>
    <property type="evidence" value="ECO:0007669"/>
    <property type="project" value="UniProtKB-KW"/>
</dbReference>
<evidence type="ECO:0000259" key="12">
    <source>
        <dbReference type="PROSITE" id="PS51471"/>
    </source>
</evidence>
<dbReference type="SMART" id="SM00702">
    <property type="entry name" value="P4Hc"/>
    <property type="match status" value="1"/>
</dbReference>
<evidence type="ECO:0000256" key="3">
    <source>
        <dbReference type="ARBA" id="ARBA00022771"/>
    </source>
</evidence>
<evidence type="ECO:0000256" key="8">
    <source>
        <dbReference type="ARBA" id="ARBA00023004"/>
    </source>
</evidence>
<comment type="cofactor">
    <cofactor evidence="1">
        <name>L-ascorbate</name>
        <dbReference type="ChEBI" id="CHEBI:38290"/>
    </cofactor>
</comment>
<dbReference type="SUPFAM" id="SSF144232">
    <property type="entry name" value="HIT/MYND zinc finger-like"/>
    <property type="match status" value="1"/>
</dbReference>
<evidence type="ECO:0000256" key="10">
    <source>
        <dbReference type="SAM" id="Coils"/>
    </source>
</evidence>
<dbReference type="EMBL" id="JABANP010000365">
    <property type="protein sequence ID" value="KAF4683465.1"/>
    <property type="molecule type" value="Genomic_DNA"/>
</dbReference>
<proteinExistence type="predicted"/>
<comment type="caution">
    <text evidence="13">The sequence shown here is derived from an EMBL/GenBank/DDBJ whole genome shotgun (WGS) entry which is preliminary data.</text>
</comment>
<evidence type="ECO:0000256" key="2">
    <source>
        <dbReference type="ARBA" id="ARBA00022723"/>
    </source>
</evidence>
<evidence type="ECO:0000313" key="14">
    <source>
        <dbReference type="Proteomes" id="UP000541610"/>
    </source>
</evidence>
<evidence type="ECO:0000256" key="7">
    <source>
        <dbReference type="ARBA" id="ARBA00023002"/>
    </source>
</evidence>
<reference evidence="13 14" key="1">
    <citation type="submission" date="2020-04" db="EMBL/GenBank/DDBJ databases">
        <title>Perkinsus olseni comparative genomics.</title>
        <authorList>
            <person name="Bogema D.R."/>
        </authorList>
    </citation>
    <scope>NUCLEOTIDE SEQUENCE [LARGE SCALE GENOMIC DNA]</scope>
    <source>
        <strain evidence="13">00978-12</strain>
    </source>
</reference>